<dbReference type="PANTHER" id="PTHR24186">
    <property type="entry name" value="PROTEIN PHOSPHATASE 1 REGULATORY SUBUNIT"/>
    <property type="match status" value="1"/>
</dbReference>
<keyword evidence="6 9" id="KW-0472">Membrane</keyword>
<proteinExistence type="predicted"/>
<evidence type="ECO:0000256" key="8">
    <source>
        <dbReference type="SAM" id="MobiDB-lite"/>
    </source>
</evidence>
<reference evidence="11" key="1">
    <citation type="journal article" date="2009" name="Rice">
        <title>De Novo Next Generation Sequencing of Plant Genomes.</title>
        <authorList>
            <person name="Rounsley S."/>
            <person name="Marri P.R."/>
            <person name="Yu Y."/>
            <person name="He R."/>
            <person name="Sisneros N."/>
            <person name="Goicoechea J.L."/>
            <person name="Lee S.J."/>
            <person name="Angelova A."/>
            <person name="Kudrna D."/>
            <person name="Luo M."/>
            <person name="Affourtit J."/>
            <person name="Desany B."/>
            <person name="Knight J."/>
            <person name="Niazi F."/>
            <person name="Egholm M."/>
            <person name="Wing R.A."/>
        </authorList>
    </citation>
    <scope>NUCLEOTIDE SEQUENCE [LARGE SCALE GENOMIC DNA]</scope>
    <source>
        <strain evidence="11">cv. IRGC 105608</strain>
    </source>
</reference>
<feature type="transmembrane region" description="Helical" evidence="9">
    <location>
        <begin position="442"/>
        <end position="460"/>
    </location>
</feature>
<keyword evidence="2 9" id="KW-0812">Transmembrane</keyword>
<evidence type="ECO:0000313" key="12">
    <source>
        <dbReference type="Proteomes" id="UP000026960"/>
    </source>
</evidence>
<dbReference type="HOGENOM" id="CLU_000134_36_5_1"/>
<dbReference type="GO" id="GO:0005886">
    <property type="term" value="C:plasma membrane"/>
    <property type="evidence" value="ECO:0007669"/>
    <property type="project" value="TreeGrafter"/>
</dbReference>
<feature type="transmembrane region" description="Helical" evidence="9">
    <location>
        <begin position="480"/>
        <end position="504"/>
    </location>
</feature>
<evidence type="ECO:0000256" key="5">
    <source>
        <dbReference type="ARBA" id="ARBA00023043"/>
    </source>
</evidence>
<keyword evidence="3" id="KW-0677">Repeat</keyword>
<feature type="domain" description="PGG" evidence="10">
    <location>
        <begin position="435"/>
        <end position="546"/>
    </location>
</feature>
<dbReference type="PROSITE" id="PS50088">
    <property type="entry name" value="ANK_REPEAT"/>
    <property type="match status" value="1"/>
</dbReference>
<dbReference type="Gene3D" id="1.25.40.20">
    <property type="entry name" value="Ankyrin repeat-containing domain"/>
    <property type="match status" value="3"/>
</dbReference>
<dbReference type="InterPro" id="IPR002110">
    <property type="entry name" value="Ankyrin_rpt"/>
</dbReference>
<dbReference type="SMART" id="SM00248">
    <property type="entry name" value="ANK"/>
    <property type="match status" value="8"/>
</dbReference>
<dbReference type="STRING" id="65489.A0A0D3H5B7"/>
<evidence type="ECO:0000256" key="9">
    <source>
        <dbReference type="SAM" id="Phobius"/>
    </source>
</evidence>
<feature type="repeat" description="ANK" evidence="7">
    <location>
        <begin position="301"/>
        <end position="321"/>
    </location>
</feature>
<dbReference type="Gramene" id="OBART09G05690.1">
    <property type="protein sequence ID" value="OBART09G05690.1"/>
    <property type="gene ID" value="OBART09G05690"/>
</dbReference>
<evidence type="ECO:0000313" key="11">
    <source>
        <dbReference type="EnsemblPlants" id="OBART09G05690.1"/>
    </source>
</evidence>
<evidence type="ECO:0000259" key="10">
    <source>
        <dbReference type="Pfam" id="PF13962"/>
    </source>
</evidence>
<evidence type="ECO:0000256" key="6">
    <source>
        <dbReference type="ARBA" id="ARBA00023136"/>
    </source>
</evidence>
<keyword evidence="4 9" id="KW-1133">Transmembrane helix</keyword>
<sequence>MWQGPQRQTDEANLSASSQVTNPSYDDDAPIHQINIEFLRQITEDGGTLLHVVAANGSNENYRECAMMIHEMDRTLLLELNNNGETALDCAAKAGRIKMVLHLLHLERSSQRLPSDVAREKEIMKKTSGEWETKLHRAVRQRDAGEFDRLREEDGGLASVPDIHGVFPLYLAISLGYSDMVEELISTFRDNLSYDGPNGQNVLHAAALRNADLTRRIGELNGNLRNNADYSGGTPLHFAASVGVTGTTISLLDGDRSNSERRPDKKGMYPIHIAASVGVMDPIYSLVNRYQSCATLRDDVNGMTLLHIAVENGKHDVVKFICRKPTLIFKDTLNMKDNDGNTALHLAVKKRDKSIFGHLLGNRDVELNHVNIDGYTPLDLASKMKVEHPFASPQNPTEWMIRALAHSGAQFSPRRHDEFIDTSNSGKKQEHGMKLAESTESVLVASALIATLTFAAAFSLPGSYKTGNSKEGTPALGSRYGFKVFLIADIFAFYFSVAATFSLAEYGNRRNVDPLVRCVYAQRAVWLFHVALKSIIIAFALGVSVVMWEISLSAIGIVSIATSVLVLYGNVPLAQDFRLLWVMYHRFGFSRSWDLHPSTSSHLGWTSWRLNNFVATLGWNLVKLFWAYGLIFVVAYIAQLKQKS</sequence>
<evidence type="ECO:0000256" key="1">
    <source>
        <dbReference type="ARBA" id="ARBA00004141"/>
    </source>
</evidence>
<dbReference type="Pfam" id="PF12796">
    <property type="entry name" value="Ank_2"/>
    <property type="match status" value="1"/>
</dbReference>
<protein>
    <recommendedName>
        <fullName evidence="10">PGG domain-containing protein</fullName>
    </recommendedName>
</protein>
<comment type="subcellular location">
    <subcellularLocation>
        <location evidence="1">Membrane</location>
        <topology evidence="1">Multi-pass membrane protein</topology>
    </subcellularLocation>
</comment>
<feature type="region of interest" description="Disordered" evidence="8">
    <location>
        <begin position="1"/>
        <end position="27"/>
    </location>
</feature>
<feature type="transmembrane region" description="Helical" evidence="9">
    <location>
        <begin position="617"/>
        <end position="638"/>
    </location>
</feature>
<dbReference type="SUPFAM" id="SSF48403">
    <property type="entry name" value="Ankyrin repeat"/>
    <property type="match status" value="1"/>
</dbReference>
<dbReference type="AlphaFoldDB" id="A0A0D3H5B7"/>
<feature type="transmembrane region" description="Helical" evidence="9">
    <location>
        <begin position="524"/>
        <end position="543"/>
    </location>
</feature>
<organism evidence="11">
    <name type="scientific">Oryza barthii</name>
    <dbReference type="NCBI Taxonomy" id="65489"/>
    <lineage>
        <taxon>Eukaryota</taxon>
        <taxon>Viridiplantae</taxon>
        <taxon>Streptophyta</taxon>
        <taxon>Embryophyta</taxon>
        <taxon>Tracheophyta</taxon>
        <taxon>Spermatophyta</taxon>
        <taxon>Magnoliopsida</taxon>
        <taxon>Liliopsida</taxon>
        <taxon>Poales</taxon>
        <taxon>Poaceae</taxon>
        <taxon>BOP clade</taxon>
        <taxon>Oryzoideae</taxon>
        <taxon>Oryzeae</taxon>
        <taxon>Oryzinae</taxon>
        <taxon>Oryza</taxon>
    </lineage>
</organism>
<evidence type="ECO:0000256" key="4">
    <source>
        <dbReference type="ARBA" id="ARBA00022989"/>
    </source>
</evidence>
<evidence type="ECO:0000256" key="2">
    <source>
        <dbReference type="ARBA" id="ARBA00022692"/>
    </source>
</evidence>
<evidence type="ECO:0000256" key="7">
    <source>
        <dbReference type="PROSITE-ProRule" id="PRU00023"/>
    </source>
</evidence>
<evidence type="ECO:0000256" key="3">
    <source>
        <dbReference type="ARBA" id="ARBA00022737"/>
    </source>
</evidence>
<reference evidence="11" key="2">
    <citation type="submission" date="2015-03" db="UniProtKB">
        <authorList>
            <consortium name="EnsemblPlants"/>
        </authorList>
    </citation>
    <scope>IDENTIFICATION</scope>
</reference>
<accession>A0A0D3H5B7</accession>
<keyword evidence="5 7" id="KW-0040">ANK repeat</keyword>
<dbReference type="PANTHER" id="PTHR24186:SF50">
    <property type="entry name" value="ANKYRIN REPEAT-CONTAINING PROTEIN ITN1-LIKE ISOFORM X1"/>
    <property type="match status" value="1"/>
</dbReference>
<name>A0A0D3H5B7_9ORYZ</name>
<dbReference type="InterPro" id="IPR026961">
    <property type="entry name" value="PGG_dom"/>
</dbReference>
<keyword evidence="12" id="KW-1185">Reference proteome</keyword>
<dbReference type="PaxDb" id="65489-OBART09G05690.1"/>
<dbReference type="InterPro" id="IPR036770">
    <property type="entry name" value="Ankyrin_rpt-contain_sf"/>
</dbReference>
<dbReference type="Proteomes" id="UP000026960">
    <property type="component" value="Chromosome 9"/>
</dbReference>
<dbReference type="EnsemblPlants" id="OBART09G05690.1">
    <property type="protein sequence ID" value="OBART09G05690.1"/>
    <property type="gene ID" value="OBART09G05690"/>
</dbReference>
<dbReference type="Pfam" id="PF13857">
    <property type="entry name" value="Ank_5"/>
    <property type="match status" value="1"/>
</dbReference>
<feature type="transmembrane region" description="Helical" evidence="9">
    <location>
        <begin position="550"/>
        <end position="571"/>
    </location>
</feature>
<feature type="compositionally biased region" description="Polar residues" evidence="8">
    <location>
        <begin position="1"/>
        <end position="24"/>
    </location>
</feature>
<dbReference type="eggNOG" id="KOG0504">
    <property type="taxonomic scope" value="Eukaryota"/>
</dbReference>
<dbReference type="PROSITE" id="PS50297">
    <property type="entry name" value="ANK_REP_REGION"/>
    <property type="match status" value="1"/>
</dbReference>
<dbReference type="Pfam" id="PF13962">
    <property type="entry name" value="PGG"/>
    <property type="match status" value="1"/>
</dbReference>